<comment type="caution">
    <text evidence="2">The sequence shown here is derived from an EMBL/GenBank/DDBJ whole genome shotgun (WGS) entry which is preliminary data.</text>
</comment>
<reference evidence="2" key="1">
    <citation type="submission" date="2021-12" db="EMBL/GenBank/DDBJ databases">
        <title>Prjna785345.</title>
        <authorList>
            <person name="Rujirawat T."/>
            <person name="Krajaejun T."/>
        </authorList>
    </citation>
    <scope>NUCLEOTIDE SEQUENCE</scope>
    <source>
        <strain evidence="2">Pi057C3</strain>
    </source>
</reference>
<feature type="compositionally biased region" description="Polar residues" evidence="1">
    <location>
        <begin position="285"/>
        <end position="296"/>
    </location>
</feature>
<evidence type="ECO:0000313" key="3">
    <source>
        <dbReference type="Proteomes" id="UP001209570"/>
    </source>
</evidence>
<feature type="compositionally biased region" description="Low complexity" evidence="1">
    <location>
        <begin position="143"/>
        <end position="157"/>
    </location>
</feature>
<keyword evidence="3" id="KW-1185">Reference proteome</keyword>
<feature type="region of interest" description="Disordered" evidence="1">
    <location>
        <begin position="172"/>
        <end position="218"/>
    </location>
</feature>
<evidence type="ECO:0000256" key="1">
    <source>
        <dbReference type="SAM" id="MobiDB-lite"/>
    </source>
</evidence>
<dbReference type="InterPro" id="IPR006311">
    <property type="entry name" value="TAT_signal"/>
</dbReference>
<accession>A0AAD5Q4S2</accession>
<dbReference type="AlphaFoldDB" id="A0AAD5Q4S2"/>
<evidence type="ECO:0008006" key="4">
    <source>
        <dbReference type="Google" id="ProtNLM"/>
    </source>
</evidence>
<dbReference type="PROSITE" id="PS51318">
    <property type="entry name" value="TAT"/>
    <property type="match status" value="1"/>
</dbReference>
<protein>
    <recommendedName>
        <fullName evidence="4">BZIP domain-containing protein</fullName>
    </recommendedName>
</protein>
<gene>
    <name evidence="2" type="ORF">P43SY_003393</name>
</gene>
<organism evidence="2 3">
    <name type="scientific">Pythium insidiosum</name>
    <name type="common">Pythiosis disease agent</name>
    <dbReference type="NCBI Taxonomy" id="114742"/>
    <lineage>
        <taxon>Eukaryota</taxon>
        <taxon>Sar</taxon>
        <taxon>Stramenopiles</taxon>
        <taxon>Oomycota</taxon>
        <taxon>Peronosporomycetes</taxon>
        <taxon>Pythiales</taxon>
        <taxon>Pythiaceae</taxon>
        <taxon>Pythium</taxon>
    </lineage>
</organism>
<dbReference type="CDD" id="cd14686">
    <property type="entry name" value="bZIP"/>
    <property type="match status" value="1"/>
</dbReference>
<dbReference type="Proteomes" id="UP001209570">
    <property type="component" value="Unassembled WGS sequence"/>
</dbReference>
<dbReference type="EMBL" id="JAKCXM010000247">
    <property type="protein sequence ID" value="KAJ0397532.1"/>
    <property type="molecule type" value="Genomic_DNA"/>
</dbReference>
<feature type="compositionally biased region" description="Polar residues" evidence="1">
    <location>
        <begin position="209"/>
        <end position="218"/>
    </location>
</feature>
<sequence>MVDVQRRAVLRSLAAGAAASSSTSASLRSPHVYQEAKPEALVSRFGRVMPADDHGDPFSFSAALAATSTPLPLSAAHSSADPYAFPPQSQFFGLPAVTPADDDDNLFAAYPVDPQPQELDDALRTSAWDLYYSPAPLQPAPVTPTATPASSPEPMAPAAVVPSNEIAVTSAASSGASGAGRVTPPTGRVTSSARGSSVRQGVKRPLERPSTTTASPTVSIATSMIAMRHPEALDLASANKPTSGSSRPVASSRAASGPKSGSASTRRTKKDTGMGNAGPMADPASPTSTSSENEAQPPTKKTKVSRERQLKINAASRRCRKKQKLELQFLRTHVVELQSALKDQLTVLGEQGSSQHARLVRLAAFLEDSVRKVDEMSSGGRPGTPKPQAAFSDAELQQLRVTASQPPVEQPVDDKAARGSTDCSVRAIDPLTDYSLSEERRRTLLHIASFVRNNIALESQSFSPEVISCLPIEMDGWQLRLAITEKNYTIHNSKFFPCAMRDMYDFCWETNVSSKLSIKQGKNDYCVVTPLAPDVAHVYSKTIGKWSLSVHNVPNVSYNSVVCRVLDADRERALICQQSVLEDRDFQDESTIPWLFKRWVVFQPRVVDGVEGTFVEAYRTASYATGRLIYKEDNTYDSFCEHLIRRYAESNALLERMMARDDRFKHVAAIDVSRGDDAWDEEETSTSDRMVKDLLLF</sequence>
<name>A0AAD5Q4S2_PYTIN</name>
<proteinExistence type="predicted"/>
<feature type="compositionally biased region" description="Low complexity" evidence="1">
    <location>
        <begin position="243"/>
        <end position="258"/>
    </location>
</feature>
<feature type="region of interest" description="Disordered" evidence="1">
    <location>
        <begin position="137"/>
        <end position="157"/>
    </location>
</feature>
<evidence type="ECO:0000313" key="2">
    <source>
        <dbReference type="EMBL" id="KAJ0397532.1"/>
    </source>
</evidence>
<feature type="region of interest" description="Disordered" evidence="1">
    <location>
        <begin position="236"/>
        <end position="318"/>
    </location>
</feature>
<feature type="compositionally biased region" description="Polar residues" evidence="1">
    <location>
        <begin position="188"/>
        <end position="199"/>
    </location>
</feature>